<evidence type="ECO:0000313" key="2">
    <source>
        <dbReference type="Proteomes" id="UP001165186"/>
    </source>
</evidence>
<reference evidence="1" key="1">
    <citation type="submission" date="2024-09" db="EMBL/GenBank/DDBJ databases">
        <title>Draft Genome Sequences of Neofusicoccum parvum.</title>
        <authorList>
            <person name="Ashida A."/>
            <person name="Camagna M."/>
            <person name="Tanaka A."/>
            <person name="Takemoto D."/>
        </authorList>
    </citation>
    <scope>NUCLEOTIDE SEQUENCE</scope>
    <source>
        <strain evidence="1">PPO83</strain>
    </source>
</reference>
<organism evidence="1 2">
    <name type="scientific">Neofusicoccum parvum</name>
    <dbReference type="NCBI Taxonomy" id="310453"/>
    <lineage>
        <taxon>Eukaryota</taxon>
        <taxon>Fungi</taxon>
        <taxon>Dikarya</taxon>
        <taxon>Ascomycota</taxon>
        <taxon>Pezizomycotina</taxon>
        <taxon>Dothideomycetes</taxon>
        <taxon>Dothideomycetes incertae sedis</taxon>
        <taxon>Botryosphaeriales</taxon>
        <taxon>Botryosphaeriaceae</taxon>
        <taxon>Neofusicoccum</taxon>
    </lineage>
</organism>
<proteinExistence type="predicted"/>
<name>A0ACB5RSX0_9PEZI</name>
<keyword evidence="2" id="KW-1185">Reference proteome</keyword>
<dbReference type="EMBL" id="BSXG01000008">
    <property type="protein sequence ID" value="GME23601.1"/>
    <property type="molecule type" value="Genomic_DNA"/>
</dbReference>
<dbReference type="Proteomes" id="UP001165186">
    <property type="component" value="Unassembled WGS sequence"/>
</dbReference>
<comment type="caution">
    <text evidence="1">The sequence shown here is derived from an EMBL/GenBank/DDBJ whole genome shotgun (WGS) entry which is preliminary data.</text>
</comment>
<sequence>MEFQQPNGDGQPYPPQILPFVPKQLLGITPYHSNTDGWIYGNDITGDNHNFSTQWLECIYPISGTYAATPRLIYYVFLLVPFVPRIPWLRKSWLREAALTLVMTYSSTTAIHALILVSTWKRMAPDGMLDAEKHEIVQVQGNWTGTYQTSTNLSYHQNNVTLADGTRQLNDHLWMPLLPMVRDHDADPVLSILGSVFLLFLPLQIWSRTMQEPRFRFLWPAWGVILLIGFVSALVYEDLTIFWNMWQLRFCPGRAPNDKDLLPFANTRDDYSMFGG</sequence>
<accession>A0ACB5RSX0</accession>
<protein>
    <submittedName>
        <fullName evidence="1">Integral membrane protein</fullName>
    </submittedName>
</protein>
<gene>
    <name evidence="1" type="primary">g8145</name>
    <name evidence="1" type="ORF">NpPPO83_00008145</name>
</gene>
<evidence type="ECO:0000313" key="1">
    <source>
        <dbReference type="EMBL" id="GME23601.1"/>
    </source>
</evidence>